<evidence type="ECO:0008006" key="3">
    <source>
        <dbReference type="Google" id="ProtNLM"/>
    </source>
</evidence>
<reference evidence="1 2" key="1">
    <citation type="submission" date="2024-04" db="EMBL/GenBank/DDBJ databases">
        <authorList>
            <person name="Fracassetti M."/>
        </authorList>
    </citation>
    <scope>NUCLEOTIDE SEQUENCE [LARGE SCALE GENOMIC DNA]</scope>
</reference>
<evidence type="ECO:0000313" key="2">
    <source>
        <dbReference type="Proteomes" id="UP001497516"/>
    </source>
</evidence>
<protein>
    <recommendedName>
        <fullName evidence="3">Secreted peptide</fullName>
    </recommendedName>
</protein>
<evidence type="ECO:0000313" key="1">
    <source>
        <dbReference type="EMBL" id="CAL1399696.1"/>
    </source>
</evidence>
<keyword evidence="2" id="KW-1185">Reference proteome</keyword>
<gene>
    <name evidence="1" type="ORF">LTRI10_LOCUS39871</name>
</gene>
<organism evidence="1 2">
    <name type="scientific">Linum trigynum</name>
    <dbReference type="NCBI Taxonomy" id="586398"/>
    <lineage>
        <taxon>Eukaryota</taxon>
        <taxon>Viridiplantae</taxon>
        <taxon>Streptophyta</taxon>
        <taxon>Embryophyta</taxon>
        <taxon>Tracheophyta</taxon>
        <taxon>Spermatophyta</taxon>
        <taxon>Magnoliopsida</taxon>
        <taxon>eudicotyledons</taxon>
        <taxon>Gunneridae</taxon>
        <taxon>Pentapetalae</taxon>
        <taxon>rosids</taxon>
        <taxon>fabids</taxon>
        <taxon>Malpighiales</taxon>
        <taxon>Linaceae</taxon>
        <taxon>Linum</taxon>
    </lineage>
</organism>
<dbReference type="Proteomes" id="UP001497516">
    <property type="component" value="Chromosome 7"/>
</dbReference>
<sequence length="84" mass="8818">MVIAVAAAPSFAPPAAFIAPATFANTAIPPTSTALNATVGFIAIFCCLQHRMPFPQSATETSRQQIQSFAAPVCDNKRFVCCIS</sequence>
<accession>A0AAV2FMX3</accession>
<dbReference type="EMBL" id="OZ034820">
    <property type="protein sequence ID" value="CAL1399696.1"/>
    <property type="molecule type" value="Genomic_DNA"/>
</dbReference>
<dbReference type="AlphaFoldDB" id="A0AAV2FMX3"/>
<proteinExistence type="predicted"/>
<name>A0AAV2FMX3_9ROSI</name>